<dbReference type="GO" id="GO:0003938">
    <property type="term" value="F:IMP dehydrogenase activity"/>
    <property type="evidence" value="ECO:0007669"/>
    <property type="project" value="InterPro"/>
</dbReference>
<dbReference type="GO" id="GO:0005737">
    <property type="term" value="C:cytoplasm"/>
    <property type="evidence" value="ECO:0007669"/>
    <property type="project" value="TreeGrafter"/>
</dbReference>
<dbReference type="PANTHER" id="PTHR11911:SF111">
    <property type="entry name" value="INOSINE-5'-MONOPHOSPHATE DEHYDROGENASE"/>
    <property type="match status" value="1"/>
</dbReference>
<keyword evidence="2" id="KW-1185">Reference proteome</keyword>
<evidence type="ECO:0000313" key="1">
    <source>
        <dbReference type="EMBL" id="KAK9113942.1"/>
    </source>
</evidence>
<sequence length="265" mass="29167">MVPLFPPKIAFLMTVHQISGFVYTWTKAAQKLIVQIKKKNRLSQLSFSPLLALFSLSQRRPLHPLRRLSDGHRLGVLHGRLGLGGIAIVHYNNTPFDQYSIIRSAKSRRIPFASETIFKSPSDFVDSGDDFASSPCVFVTQNGDSKSELLGLVSRSYGAPLVSGEDGEVVDVFSAKDVERIRGFRRLGAAVVGADGDFMVGAAMGTRFVLAFSKASGKLYSNFALRRDDVAAFAYKKEWNGKPSKMLLPYKQLCSEKKGLENGSL</sequence>
<dbReference type="Proteomes" id="UP001420932">
    <property type="component" value="Unassembled WGS sequence"/>
</dbReference>
<proteinExistence type="predicted"/>
<organism evidence="1 2">
    <name type="scientific">Stephania yunnanensis</name>
    <dbReference type="NCBI Taxonomy" id="152371"/>
    <lineage>
        <taxon>Eukaryota</taxon>
        <taxon>Viridiplantae</taxon>
        <taxon>Streptophyta</taxon>
        <taxon>Embryophyta</taxon>
        <taxon>Tracheophyta</taxon>
        <taxon>Spermatophyta</taxon>
        <taxon>Magnoliopsida</taxon>
        <taxon>Ranunculales</taxon>
        <taxon>Menispermaceae</taxon>
        <taxon>Menispermoideae</taxon>
        <taxon>Cissampelideae</taxon>
        <taxon>Stephania</taxon>
    </lineage>
</organism>
<name>A0AAP0IGA5_9MAGN</name>
<dbReference type="GO" id="GO:0006183">
    <property type="term" value="P:GTP biosynthetic process"/>
    <property type="evidence" value="ECO:0007669"/>
    <property type="project" value="TreeGrafter"/>
</dbReference>
<dbReference type="PANTHER" id="PTHR11911">
    <property type="entry name" value="INOSINE-5-MONOPHOSPHATE DEHYDROGENASE RELATED"/>
    <property type="match status" value="1"/>
</dbReference>
<protein>
    <submittedName>
        <fullName evidence="1">Uncharacterized protein</fullName>
    </submittedName>
</protein>
<dbReference type="AlphaFoldDB" id="A0AAP0IGA5"/>
<dbReference type="EMBL" id="JBBNAF010000009">
    <property type="protein sequence ID" value="KAK9113942.1"/>
    <property type="molecule type" value="Genomic_DNA"/>
</dbReference>
<reference evidence="1 2" key="1">
    <citation type="submission" date="2024-01" db="EMBL/GenBank/DDBJ databases">
        <title>Genome assemblies of Stephania.</title>
        <authorList>
            <person name="Yang L."/>
        </authorList>
    </citation>
    <scope>NUCLEOTIDE SEQUENCE [LARGE SCALE GENOMIC DNA]</scope>
    <source>
        <strain evidence="1">YNDBR</strain>
        <tissue evidence="1">Leaf</tissue>
    </source>
</reference>
<comment type="caution">
    <text evidence="1">The sequence shown here is derived from an EMBL/GenBank/DDBJ whole genome shotgun (WGS) entry which is preliminary data.</text>
</comment>
<dbReference type="Gene3D" id="3.20.20.70">
    <property type="entry name" value="Aldolase class I"/>
    <property type="match status" value="1"/>
</dbReference>
<accession>A0AAP0IGA5</accession>
<evidence type="ECO:0000313" key="2">
    <source>
        <dbReference type="Proteomes" id="UP001420932"/>
    </source>
</evidence>
<dbReference type="InterPro" id="IPR013785">
    <property type="entry name" value="Aldolase_TIM"/>
</dbReference>
<gene>
    <name evidence="1" type="ORF">Syun_020739</name>
</gene>
<dbReference type="InterPro" id="IPR005990">
    <property type="entry name" value="IMP_DH"/>
</dbReference>